<dbReference type="EMBL" id="JARQWQ010000191">
    <property type="protein sequence ID" value="KAK2547324.1"/>
    <property type="molecule type" value="Genomic_DNA"/>
</dbReference>
<dbReference type="InterPro" id="IPR043158">
    <property type="entry name" value="Wnt_C"/>
</dbReference>
<comment type="function">
    <text evidence="9">Ligand for members of the frizzled family of seven transmembrane receptors.</text>
</comment>
<reference evidence="10" key="1">
    <citation type="journal article" date="2023" name="G3 (Bethesda)">
        <title>Whole genome assembly and annotation of the endangered Caribbean coral Acropora cervicornis.</title>
        <authorList>
            <person name="Selwyn J.D."/>
            <person name="Vollmer S.V."/>
        </authorList>
    </citation>
    <scope>NUCLEOTIDE SEQUENCE</scope>
    <source>
        <strain evidence="10">K2</strain>
    </source>
</reference>
<evidence type="ECO:0000256" key="7">
    <source>
        <dbReference type="ARBA" id="ARBA00023157"/>
    </source>
</evidence>
<evidence type="ECO:0000256" key="2">
    <source>
        <dbReference type="ARBA" id="ARBA00005683"/>
    </source>
</evidence>
<evidence type="ECO:0000256" key="8">
    <source>
        <dbReference type="ARBA" id="ARBA00023288"/>
    </source>
</evidence>
<evidence type="ECO:0000256" key="3">
    <source>
        <dbReference type="ARBA" id="ARBA00022473"/>
    </source>
</evidence>
<evidence type="ECO:0000313" key="11">
    <source>
        <dbReference type="Proteomes" id="UP001249851"/>
    </source>
</evidence>
<dbReference type="InterPro" id="IPR018161">
    <property type="entry name" value="Wnt_CS"/>
</dbReference>
<keyword evidence="5" id="KW-0272">Extracellular matrix</keyword>
<comment type="similarity">
    <text evidence="2 9">Belongs to the Wnt family.</text>
</comment>
<comment type="subcellular location">
    <subcellularLocation>
        <location evidence="1 9">Secreted</location>
        <location evidence="1 9">Extracellular space</location>
        <location evidence="1 9">Extracellular matrix</location>
    </subcellularLocation>
</comment>
<dbReference type="GO" id="GO:0005125">
    <property type="term" value="F:cytokine activity"/>
    <property type="evidence" value="ECO:0007669"/>
    <property type="project" value="TreeGrafter"/>
</dbReference>
<dbReference type="Gene3D" id="3.30.2460.20">
    <property type="match status" value="1"/>
</dbReference>
<dbReference type="GO" id="GO:0045165">
    <property type="term" value="P:cell fate commitment"/>
    <property type="evidence" value="ECO:0007669"/>
    <property type="project" value="TreeGrafter"/>
</dbReference>
<dbReference type="SMART" id="SM00097">
    <property type="entry name" value="WNT1"/>
    <property type="match status" value="1"/>
</dbReference>
<dbReference type="Proteomes" id="UP001249851">
    <property type="component" value="Unassembled WGS sequence"/>
</dbReference>
<protein>
    <recommendedName>
        <fullName evidence="9">Protein Wnt</fullName>
    </recommendedName>
</protein>
<comment type="caution">
    <text evidence="10">The sequence shown here is derived from an EMBL/GenBank/DDBJ whole genome shotgun (WGS) entry which is preliminary data.</text>
</comment>
<dbReference type="FunFam" id="3.30.2460.20:FF:000001">
    <property type="entry name" value="Wnt homolog"/>
    <property type="match status" value="1"/>
</dbReference>
<evidence type="ECO:0000256" key="6">
    <source>
        <dbReference type="ARBA" id="ARBA00022687"/>
    </source>
</evidence>
<evidence type="ECO:0000313" key="10">
    <source>
        <dbReference type="EMBL" id="KAK2547324.1"/>
    </source>
</evidence>
<dbReference type="PANTHER" id="PTHR12027">
    <property type="entry name" value="WNT RELATED"/>
    <property type="match status" value="1"/>
</dbReference>
<reference evidence="10" key="2">
    <citation type="journal article" date="2023" name="Science">
        <title>Genomic signatures of disease resistance in endangered staghorn corals.</title>
        <authorList>
            <person name="Vollmer S.V."/>
            <person name="Selwyn J.D."/>
            <person name="Despard B.A."/>
            <person name="Roesel C.L."/>
        </authorList>
    </citation>
    <scope>NUCLEOTIDE SEQUENCE</scope>
    <source>
        <strain evidence="10">K2</strain>
    </source>
</reference>
<name>A0AAD9URJ4_ACRCE</name>
<keyword evidence="7" id="KW-1015">Disulfide bond</keyword>
<keyword evidence="3 9" id="KW-0217">Developmental protein</keyword>
<dbReference type="GO" id="GO:0005615">
    <property type="term" value="C:extracellular space"/>
    <property type="evidence" value="ECO:0007669"/>
    <property type="project" value="TreeGrafter"/>
</dbReference>
<evidence type="ECO:0000256" key="9">
    <source>
        <dbReference type="RuleBase" id="RU003500"/>
    </source>
</evidence>
<accession>A0AAD9URJ4</accession>
<dbReference type="PRINTS" id="PR01349">
    <property type="entry name" value="WNTPROTEIN"/>
</dbReference>
<gene>
    <name evidence="10" type="ORF">P5673_032775</name>
</gene>
<keyword evidence="11" id="KW-1185">Reference proteome</keyword>
<dbReference type="GO" id="GO:0030182">
    <property type="term" value="P:neuron differentiation"/>
    <property type="evidence" value="ECO:0007669"/>
    <property type="project" value="TreeGrafter"/>
</dbReference>
<sequence>MCPQISYTLKIVPWFTFRTGFQIVKNESKIVCKCHGMSGSCNLQTCQRELSLFVGIGNALHEKYDNAVRTKLERHGAANDLYEVKKNKNGGYRRNSAKLKSTLKKPDSGTMVFLNESPQYCKRDPEYGFPGTGGRTCRINSYSSDSCDELCCGRGYHERQVLTKSRCKCKFHWCCEIRCKQCSTIETKYFCDHD</sequence>
<dbReference type="Pfam" id="PF00110">
    <property type="entry name" value="wnt"/>
    <property type="match status" value="1"/>
</dbReference>
<proteinExistence type="inferred from homology"/>
<dbReference type="InterPro" id="IPR005817">
    <property type="entry name" value="Wnt"/>
</dbReference>
<dbReference type="PROSITE" id="PS00246">
    <property type="entry name" value="WNT1"/>
    <property type="match status" value="1"/>
</dbReference>
<dbReference type="GO" id="GO:0005109">
    <property type="term" value="F:frizzled binding"/>
    <property type="evidence" value="ECO:0007669"/>
    <property type="project" value="TreeGrafter"/>
</dbReference>
<keyword evidence="8" id="KW-0449">Lipoprotein</keyword>
<evidence type="ECO:0000256" key="5">
    <source>
        <dbReference type="ARBA" id="ARBA00022530"/>
    </source>
</evidence>
<keyword evidence="4" id="KW-0964">Secreted</keyword>
<organism evidence="10 11">
    <name type="scientific">Acropora cervicornis</name>
    <name type="common">Staghorn coral</name>
    <dbReference type="NCBI Taxonomy" id="6130"/>
    <lineage>
        <taxon>Eukaryota</taxon>
        <taxon>Metazoa</taxon>
        <taxon>Cnidaria</taxon>
        <taxon>Anthozoa</taxon>
        <taxon>Hexacorallia</taxon>
        <taxon>Scleractinia</taxon>
        <taxon>Astrocoeniina</taxon>
        <taxon>Acroporidae</taxon>
        <taxon>Acropora</taxon>
    </lineage>
</organism>
<evidence type="ECO:0000256" key="4">
    <source>
        <dbReference type="ARBA" id="ARBA00022525"/>
    </source>
</evidence>
<keyword evidence="6 9" id="KW-0879">Wnt signaling pathway</keyword>
<evidence type="ECO:0000256" key="1">
    <source>
        <dbReference type="ARBA" id="ARBA00004498"/>
    </source>
</evidence>
<dbReference type="GO" id="GO:0060070">
    <property type="term" value="P:canonical Wnt signaling pathway"/>
    <property type="evidence" value="ECO:0007669"/>
    <property type="project" value="TreeGrafter"/>
</dbReference>
<dbReference type="AlphaFoldDB" id="A0AAD9URJ4"/>